<sequence>MFSKPPPTTPAVNFPVYQPPLRTHTRVRISVCVRACVCVLFDRRPKLHPVLSRIGLRVCLRDLLRCVSACVQGGWAWCRPRGICSAGLHTANIHLYARLTPWEGRLERMTVAESIIGRFRALIEAVV</sequence>
<keyword evidence="1" id="KW-0489">Methyltransferase</keyword>
<dbReference type="EMBL" id="GEEE01008515">
    <property type="protein sequence ID" value="JAP54710.1"/>
    <property type="molecule type" value="Transcribed_RNA"/>
</dbReference>
<reference evidence="1" key="1">
    <citation type="submission" date="2016-01" db="EMBL/GenBank/DDBJ databases">
        <title>Reference transcriptome for the parasite Schistocephalus solidus: insights into the molecular evolution of parasitism.</title>
        <authorList>
            <person name="Hebert F.O."/>
            <person name="Grambauer S."/>
            <person name="Barber I."/>
            <person name="Landry C.R."/>
            <person name="Aubin-Horth N."/>
        </authorList>
    </citation>
    <scope>NUCLEOTIDE SEQUENCE</scope>
</reference>
<dbReference type="GO" id="GO:0032259">
    <property type="term" value="P:methylation"/>
    <property type="evidence" value="ECO:0007669"/>
    <property type="project" value="UniProtKB-KW"/>
</dbReference>
<gene>
    <name evidence="1" type="primary">SETMR</name>
    <name evidence="1" type="ORF">TR116248</name>
</gene>
<dbReference type="AlphaFoldDB" id="A0A0X3PUA5"/>
<protein>
    <submittedName>
        <fullName evidence="1">Histone-lysine N-methyltransferase SETMAR</fullName>
    </submittedName>
</protein>
<keyword evidence="1" id="KW-0808">Transferase</keyword>
<proteinExistence type="predicted"/>
<accession>A0A0X3PUA5</accession>
<evidence type="ECO:0000313" key="1">
    <source>
        <dbReference type="EMBL" id="JAP54710.1"/>
    </source>
</evidence>
<name>A0A0X3PUA5_SCHSO</name>
<dbReference type="GO" id="GO:0008168">
    <property type="term" value="F:methyltransferase activity"/>
    <property type="evidence" value="ECO:0007669"/>
    <property type="project" value="UniProtKB-KW"/>
</dbReference>
<organism evidence="1">
    <name type="scientific">Schistocephalus solidus</name>
    <name type="common">Tapeworm</name>
    <dbReference type="NCBI Taxonomy" id="70667"/>
    <lineage>
        <taxon>Eukaryota</taxon>
        <taxon>Metazoa</taxon>
        <taxon>Spiralia</taxon>
        <taxon>Lophotrochozoa</taxon>
        <taxon>Platyhelminthes</taxon>
        <taxon>Cestoda</taxon>
        <taxon>Eucestoda</taxon>
        <taxon>Diphyllobothriidea</taxon>
        <taxon>Diphyllobothriidae</taxon>
        <taxon>Schistocephalus</taxon>
    </lineage>
</organism>